<name>J9Z973_LEPFM</name>
<dbReference type="Proteomes" id="UP000006177">
    <property type="component" value="Chromosome"/>
</dbReference>
<proteinExistence type="predicted"/>
<dbReference type="EMBL" id="CP002919">
    <property type="protein sequence ID" value="AFS53070.1"/>
    <property type="molecule type" value="Genomic_DNA"/>
</dbReference>
<sequence>MTEKRERKLPPAGETITVIGAGRSGWPPLVLHGRWDIASVCWTKGLFPQRKKTSSGRGG</sequence>
<organism evidence="1 2">
    <name type="scientific">Leptospirillum ferriphilum (strain ML-04)</name>
    <dbReference type="NCBI Taxonomy" id="1048260"/>
    <lineage>
        <taxon>Bacteria</taxon>
        <taxon>Pseudomonadati</taxon>
        <taxon>Nitrospirota</taxon>
        <taxon>Nitrospiria</taxon>
        <taxon>Nitrospirales</taxon>
        <taxon>Nitrospiraceae</taxon>
        <taxon>Leptospirillum</taxon>
    </lineage>
</organism>
<dbReference type="GO" id="GO:0016874">
    <property type="term" value="F:ligase activity"/>
    <property type="evidence" value="ECO:0007669"/>
    <property type="project" value="UniProtKB-KW"/>
</dbReference>
<gene>
    <name evidence="1" type="ordered locus">LFML04_0837</name>
</gene>
<evidence type="ECO:0000313" key="2">
    <source>
        <dbReference type="Proteomes" id="UP000006177"/>
    </source>
</evidence>
<dbReference type="KEGG" id="lfi:LFML04_0837"/>
<dbReference type="HOGENOM" id="CLU_2954964_0_0_0"/>
<accession>J9Z973</accession>
<keyword evidence="1" id="KW-0436">Ligase</keyword>
<reference evidence="1 2" key="1">
    <citation type="journal article" date="2011" name="J. Microbiol.">
        <title>Complete genome of Leptospirillum ferriphilum ML-04 provides insight into its physiology and environmental adaptation.</title>
        <authorList>
            <person name="Mi S."/>
            <person name="Song J."/>
            <person name="Lin J."/>
            <person name="Che Y."/>
            <person name="Zheng H."/>
            <person name="Lin J."/>
        </authorList>
    </citation>
    <scope>NUCLEOTIDE SEQUENCE [LARGE SCALE GENOMIC DNA]</scope>
    <source>
        <strain evidence="1 2">ML-04</strain>
    </source>
</reference>
<dbReference type="STRING" id="1048260.LFML04_0837"/>
<dbReference type="AlphaFoldDB" id="J9Z973"/>
<protein>
    <submittedName>
        <fullName evidence="1">UDP-N-acetylmuramoylalanine-D-glutamate ligase</fullName>
    </submittedName>
</protein>
<evidence type="ECO:0000313" key="1">
    <source>
        <dbReference type="EMBL" id="AFS53070.1"/>
    </source>
</evidence>